<evidence type="ECO:0000313" key="6">
    <source>
        <dbReference type="Proteomes" id="UP000580517"/>
    </source>
</evidence>
<proteinExistence type="predicted"/>
<evidence type="ECO:0000256" key="4">
    <source>
        <dbReference type="ARBA" id="ARBA00023004"/>
    </source>
</evidence>
<accession>A0A853F7A1</accession>
<keyword evidence="6" id="KW-1185">Reference proteome</keyword>
<dbReference type="Proteomes" id="UP000580517">
    <property type="component" value="Unassembled WGS sequence"/>
</dbReference>
<dbReference type="InterPro" id="IPR009050">
    <property type="entry name" value="Globin-like_sf"/>
</dbReference>
<dbReference type="SUPFAM" id="SSF46458">
    <property type="entry name" value="Globin-like"/>
    <property type="match status" value="1"/>
</dbReference>
<name>A0A853F7A1_9BURK</name>
<sequence length="134" mass="15439">MSREELCTEAEITTLVHQFYARVREDALIGPVFDAHVHDWDSHLATMVRFWSSVLRGSGTYRGTPMPKHVALPGLNPDMFQRWLALFHETTETLPNRPFAESAETAAQRIARSLWYGYQMSRDPERMPSELFNG</sequence>
<dbReference type="GO" id="GO:0020037">
    <property type="term" value="F:heme binding"/>
    <property type="evidence" value="ECO:0007669"/>
    <property type="project" value="InterPro"/>
</dbReference>
<evidence type="ECO:0000256" key="2">
    <source>
        <dbReference type="ARBA" id="ARBA00022617"/>
    </source>
</evidence>
<dbReference type="GO" id="GO:0019825">
    <property type="term" value="F:oxygen binding"/>
    <property type="evidence" value="ECO:0007669"/>
    <property type="project" value="InterPro"/>
</dbReference>
<dbReference type="EMBL" id="JACCEW010000001">
    <property type="protein sequence ID" value="NYT35698.1"/>
    <property type="molecule type" value="Genomic_DNA"/>
</dbReference>
<dbReference type="OrthoDB" id="25954at2"/>
<dbReference type="Gene3D" id="1.10.490.10">
    <property type="entry name" value="Globins"/>
    <property type="match status" value="1"/>
</dbReference>
<organism evidence="5 6">
    <name type="scientific">Allopusillimonas soli</name>
    <dbReference type="NCBI Taxonomy" id="659016"/>
    <lineage>
        <taxon>Bacteria</taxon>
        <taxon>Pseudomonadati</taxon>
        <taxon>Pseudomonadota</taxon>
        <taxon>Betaproteobacteria</taxon>
        <taxon>Burkholderiales</taxon>
        <taxon>Alcaligenaceae</taxon>
        <taxon>Allopusillimonas</taxon>
    </lineage>
</organism>
<keyword evidence="3" id="KW-0479">Metal-binding</keyword>
<dbReference type="InterPro" id="IPR001486">
    <property type="entry name" value="Hemoglobin_trunc"/>
</dbReference>
<evidence type="ECO:0000256" key="3">
    <source>
        <dbReference type="ARBA" id="ARBA00022723"/>
    </source>
</evidence>
<protein>
    <submittedName>
        <fullName evidence="5">Group III truncated hemoglobin</fullName>
    </submittedName>
</protein>
<dbReference type="RefSeq" id="WP_129967661.1">
    <property type="nucleotide sequence ID" value="NZ_JACCEW010000001.1"/>
</dbReference>
<dbReference type="InterPro" id="IPR012292">
    <property type="entry name" value="Globin/Proto"/>
</dbReference>
<dbReference type="GO" id="GO:0046872">
    <property type="term" value="F:metal ion binding"/>
    <property type="evidence" value="ECO:0007669"/>
    <property type="project" value="UniProtKB-KW"/>
</dbReference>
<evidence type="ECO:0000313" key="5">
    <source>
        <dbReference type="EMBL" id="NYT35698.1"/>
    </source>
</evidence>
<dbReference type="AlphaFoldDB" id="A0A853F7A1"/>
<gene>
    <name evidence="5" type="ORF">H0A68_02345</name>
</gene>
<keyword evidence="1" id="KW-0813">Transport</keyword>
<keyword evidence="4" id="KW-0408">Iron</keyword>
<evidence type="ECO:0000256" key="1">
    <source>
        <dbReference type="ARBA" id="ARBA00022448"/>
    </source>
</evidence>
<dbReference type="Pfam" id="PF01152">
    <property type="entry name" value="Bac_globin"/>
    <property type="match status" value="1"/>
</dbReference>
<keyword evidence="2" id="KW-0349">Heme</keyword>
<reference evidence="5 6" key="1">
    <citation type="submission" date="2020-07" db="EMBL/GenBank/DDBJ databases">
        <title>Taxonomic revisions and descriptions of new bacterial species based on genomic comparisons in the high-G+C-content subgroup of the family Alcaligenaceae.</title>
        <authorList>
            <person name="Szabo A."/>
            <person name="Felfoldi T."/>
        </authorList>
    </citation>
    <scope>NUCLEOTIDE SEQUENCE [LARGE SCALE GENOMIC DNA]</scope>
    <source>
        <strain evidence="5 6">DSM 25264</strain>
    </source>
</reference>
<comment type="caution">
    <text evidence="5">The sequence shown here is derived from an EMBL/GenBank/DDBJ whole genome shotgun (WGS) entry which is preliminary data.</text>
</comment>
<dbReference type="CDD" id="cd08916">
    <property type="entry name" value="TrHb3_P"/>
    <property type="match status" value="1"/>
</dbReference>